<evidence type="ECO:0000313" key="2">
    <source>
        <dbReference type="Proteomes" id="UP000215914"/>
    </source>
</evidence>
<evidence type="ECO:0000313" key="1">
    <source>
        <dbReference type="EMBL" id="KAF5756386.1"/>
    </source>
</evidence>
<dbReference type="AlphaFoldDB" id="A0A9K3GV64"/>
<dbReference type="Proteomes" id="UP000215914">
    <property type="component" value="Unassembled WGS sequence"/>
</dbReference>
<reference evidence="1" key="2">
    <citation type="submission" date="2020-06" db="EMBL/GenBank/DDBJ databases">
        <title>Helianthus annuus Genome sequencing and assembly Release 2.</title>
        <authorList>
            <person name="Gouzy J."/>
            <person name="Langlade N."/>
            <person name="Munos S."/>
        </authorList>
    </citation>
    <scope>NUCLEOTIDE SEQUENCE</scope>
    <source>
        <tissue evidence="1">Leaves</tissue>
    </source>
</reference>
<proteinExistence type="predicted"/>
<accession>A0A9K3GV64</accession>
<dbReference type="EMBL" id="MNCJ02000332">
    <property type="protein sequence ID" value="KAF5756386.1"/>
    <property type="molecule type" value="Genomic_DNA"/>
</dbReference>
<sequence length="56" mass="6703">MLKTNIFCVRENMKRRQEIMNLLSQMQECCLREIVVMFIVDLGERDEKQLKELANA</sequence>
<name>A0A9K3GV64_HELAN</name>
<reference evidence="1" key="1">
    <citation type="journal article" date="2017" name="Nature">
        <title>The sunflower genome provides insights into oil metabolism, flowering and Asterid evolution.</title>
        <authorList>
            <person name="Badouin H."/>
            <person name="Gouzy J."/>
            <person name="Grassa C.J."/>
            <person name="Murat F."/>
            <person name="Staton S.E."/>
            <person name="Cottret L."/>
            <person name="Lelandais-Briere C."/>
            <person name="Owens G.L."/>
            <person name="Carrere S."/>
            <person name="Mayjonade B."/>
            <person name="Legrand L."/>
            <person name="Gill N."/>
            <person name="Kane N.C."/>
            <person name="Bowers J.E."/>
            <person name="Hubner S."/>
            <person name="Bellec A."/>
            <person name="Berard A."/>
            <person name="Berges H."/>
            <person name="Blanchet N."/>
            <person name="Boniface M.C."/>
            <person name="Brunel D."/>
            <person name="Catrice O."/>
            <person name="Chaidir N."/>
            <person name="Claudel C."/>
            <person name="Donnadieu C."/>
            <person name="Faraut T."/>
            <person name="Fievet G."/>
            <person name="Helmstetter N."/>
            <person name="King M."/>
            <person name="Knapp S.J."/>
            <person name="Lai Z."/>
            <person name="Le Paslier M.C."/>
            <person name="Lippi Y."/>
            <person name="Lorenzon L."/>
            <person name="Mandel J.R."/>
            <person name="Marage G."/>
            <person name="Marchand G."/>
            <person name="Marquand E."/>
            <person name="Bret-Mestries E."/>
            <person name="Morien E."/>
            <person name="Nambeesan S."/>
            <person name="Nguyen T."/>
            <person name="Pegot-Espagnet P."/>
            <person name="Pouilly N."/>
            <person name="Raftis F."/>
            <person name="Sallet E."/>
            <person name="Schiex T."/>
            <person name="Thomas J."/>
            <person name="Vandecasteele C."/>
            <person name="Vares D."/>
            <person name="Vear F."/>
            <person name="Vautrin S."/>
            <person name="Crespi M."/>
            <person name="Mangin B."/>
            <person name="Burke J.M."/>
            <person name="Salse J."/>
            <person name="Munos S."/>
            <person name="Vincourt P."/>
            <person name="Rieseberg L.H."/>
            <person name="Langlade N.B."/>
        </authorList>
    </citation>
    <scope>NUCLEOTIDE SEQUENCE</scope>
    <source>
        <tissue evidence="1">Leaves</tissue>
    </source>
</reference>
<comment type="caution">
    <text evidence="1">The sequence shown here is derived from an EMBL/GenBank/DDBJ whole genome shotgun (WGS) entry which is preliminary data.</text>
</comment>
<protein>
    <submittedName>
        <fullName evidence="1">Uncharacterized protein</fullName>
    </submittedName>
</protein>
<keyword evidence="2" id="KW-1185">Reference proteome</keyword>
<organism evidence="1 2">
    <name type="scientific">Helianthus annuus</name>
    <name type="common">Common sunflower</name>
    <dbReference type="NCBI Taxonomy" id="4232"/>
    <lineage>
        <taxon>Eukaryota</taxon>
        <taxon>Viridiplantae</taxon>
        <taxon>Streptophyta</taxon>
        <taxon>Embryophyta</taxon>
        <taxon>Tracheophyta</taxon>
        <taxon>Spermatophyta</taxon>
        <taxon>Magnoliopsida</taxon>
        <taxon>eudicotyledons</taxon>
        <taxon>Gunneridae</taxon>
        <taxon>Pentapetalae</taxon>
        <taxon>asterids</taxon>
        <taxon>campanulids</taxon>
        <taxon>Asterales</taxon>
        <taxon>Asteraceae</taxon>
        <taxon>Asteroideae</taxon>
        <taxon>Heliantheae alliance</taxon>
        <taxon>Heliantheae</taxon>
        <taxon>Helianthus</taxon>
    </lineage>
</organism>
<dbReference type="Gramene" id="mRNA:HanXRQr2_Chr17g0814031">
    <property type="protein sequence ID" value="CDS:HanXRQr2_Chr17g0814031.1"/>
    <property type="gene ID" value="HanXRQr2_Chr17g0814031"/>
</dbReference>
<gene>
    <name evidence="1" type="ORF">HanXRQr2_Chr17g0814031</name>
</gene>